<organism evidence="2">
    <name type="scientific">marine sediment metagenome</name>
    <dbReference type="NCBI Taxonomy" id="412755"/>
    <lineage>
        <taxon>unclassified sequences</taxon>
        <taxon>metagenomes</taxon>
        <taxon>ecological metagenomes</taxon>
    </lineage>
</organism>
<dbReference type="Pfam" id="PF05763">
    <property type="entry name" value="DUF835"/>
    <property type="match status" value="1"/>
</dbReference>
<evidence type="ECO:0000313" key="2">
    <source>
        <dbReference type="EMBL" id="GAI03802.1"/>
    </source>
</evidence>
<feature type="non-terminal residue" evidence="2">
    <location>
        <position position="1"/>
    </location>
</feature>
<reference evidence="2" key="1">
    <citation type="journal article" date="2014" name="Front. Microbiol.">
        <title>High frequency of phylogenetically diverse reductive dehalogenase-homologous genes in deep subseafloor sedimentary metagenomes.</title>
        <authorList>
            <person name="Kawai M."/>
            <person name="Futagami T."/>
            <person name="Toyoda A."/>
            <person name="Takaki Y."/>
            <person name="Nishi S."/>
            <person name="Hori S."/>
            <person name="Arai W."/>
            <person name="Tsubouchi T."/>
            <person name="Morono Y."/>
            <person name="Uchiyama I."/>
            <person name="Ito T."/>
            <person name="Fujiyama A."/>
            <person name="Inagaki F."/>
            <person name="Takami H."/>
        </authorList>
    </citation>
    <scope>NUCLEOTIDE SEQUENCE</scope>
    <source>
        <strain evidence="2">Expedition CK06-06</strain>
    </source>
</reference>
<dbReference type="AlphaFoldDB" id="X1K9U4"/>
<gene>
    <name evidence="2" type="ORF">S06H3_19126</name>
</gene>
<comment type="caution">
    <text evidence="2">The sequence shown here is derived from an EMBL/GenBank/DDBJ whole genome shotgun (WGS) entry which is preliminary data.</text>
</comment>
<feature type="non-terminal residue" evidence="2">
    <location>
        <position position="300"/>
    </location>
</feature>
<feature type="domain" description="DUF835" evidence="1">
    <location>
        <begin position="170"/>
        <end position="298"/>
    </location>
</feature>
<dbReference type="EMBL" id="BARV01009757">
    <property type="protein sequence ID" value="GAI03802.1"/>
    <property type="molecule type" value="Genomic_DNA"/>
</dbReference>
<accession>X1K9U4</accession>
<dbReference type="InterPro" id="IPR008553">
    <property type="entry name" value="DUF835"/>
</dbReference>
<name>X1K9U4_9ZZZZ</name>
<evidence type="ECO:0000259" key="1">
    <source>
        <dbReference type="Pfam" id="PF05763"/>
    </source>
</evidence>
<protein>
    <recommendedName>
        <fullName evidence="1">DUF835 domain-containing protein</fullName>
    </recommendedName>
</protein>
<proteinExistence type="predicted"/>
<sequence>TGKDKPRTFAYILFKRVLGPLLRECKRATIQKLQRELEGLAKKEPVVARVKISGDGMLDLSGLYEHLSGMEMGDGMRETTLTFSTTLNACCPTIRRDIGAERTCTIISDAFSDLFRKYCDFLLRYGIMDAIPEDVDLPKDVLEAIRKNLKLPEEYRLKSGLIYFIRGADTEKGYKFFTGLAKHVRTSCFTGTNPREVRETYGLKGVHMVWLTFTRYTKEKTIPPNELDQLTLTISKFVGKWKGVAFVDCIDSMVMANGFKRVMSWLKEVKKIMTKSKSNLLVTIDPSSFSNRQLASIEGE</sequence>